<dbReference type="Pfam" id="PF12697">
    <property type="entry name" value="Abhydrolase_6"/>
    <property type="match status" value="1"/>
</dbReference>
<name>M2NKB4_BAUPA</name>
<dbReference type="InterPro" id="IPR029058">
    <property type="entry name" value="AB_hydrolase_fold"/>
</dbReference>
<dbReference type="PANTHER" id="PTHR43798:SF33">
    <property type="entry name" value="HYDROLASE, PUTATIVE (AFU_ORTHOLOGUE AFUA_2G14860)-RELATED"/>
    <property type="match status" value="1"/>
</dbReference>
<organism evidence="2 3">
    <name type="scientific">Baudoinia panamericana (strain UAMH 10762)</name>
    <name type="common">Angels' share fungus</name>
    <name type="synonym">Baudoinia compniacensis (strain UAMH 10762)</name>
    <dbReference type="NCBI Taxonomy" id="717646"/>
    <lineage>
        <taxon>Eukaryota</taxon>
        <taxon>Fungi</taxon>
        <taxon>Dikarya</taxon>
        <taxon>Ascomycota</taxon>
        <taxon>Pezizomycotina</taxon>
        <taxon>Dothideomycetes</taxon>
        <taxon>Dothideomycetidae</taxon>
        <taxon>Mycosphaerellales</taxon>
        <taxon>Teratosphaeriaceae</taxon>
        <taxon>Baudoinia</taxon>
    </lineage>
</organism>
<dbReference type="Proteomes" id="UP000011761">
    <property type="component" value="Unassembled WGS sequence"/>
</dbReference>
<dbReference type="InterPro" id="IPR000073">
    <property type="entry name" value="AB_hydrolase_1"/>
</dbReference>
<dbReference type="EMBL" id="KB445551">
    <property type="protein sequence ID" value="EMC99545.1"/>
    <property type="molecule type" value="Genomic_DNA"/>
</dbReference>
<feature type="domain" description="AB hydrolase-1" evidence="1">
    <location>
        <begin position="3"/>
        <end position="272"/>
    </location>
</feature>
<dbReference type="RefSeq" id="XP_007673050.1">
    <property type="nucleotide sequence ID" value="XM_007674860.1"/>
</dbReference>
<dbReference type="HOGENOM" id="CLU_020336_13_3_1"/>
<keyword evidence="3" id="KW-1185">Reference proteome</keyword>
<dbReference type="GO" id="GO:0016020">
    <property type="term" value="C:membrane"/>
    <property type="evidence" value="ECO:0007669"/>
    <property type="project" value="TreeGrafter"/>
</dbReference>
<dbReference type="InterPro" id="IPR050266">
    <property type="entry name" value="AB_hydrolase_sf"/>
</dbReference>
<dbReference type="OMA" id="HRIAWGT"/>
<sequence>QTVVFVHGTPWSSKVFVPIAEALHKSFKFRVLLYDLGGYGQSQVCPNMTPIDPNGFVGETSVRTQGNILAALLAHLQMDGKESHTRPALIAHDIAGTIALRAHLLHGCEYSSLMLWDTNTILPWGDGFYKLVRANPNVFVEMPQNIFLAVVDAVTRSALCRGATTTGDVGRWVEALAAPWSVDHDAPGLVSGQSSFVRQIAQANDADVAEMLDQNLYSQVRCDVKILWGEEDQWIPRPKMDKLVELLGDRMKSFVPVPRAGHLIMIDQPELVTVEVVTWL</sequence>
<reference evidence="2 3" key="1">
    <citation type="journal article" date="2012" name="PLoS Pathog.">
        <title>Diverse lifestyles and strategies of plant pathogenesis encoded in the genomes of eighteen Dothideomycetes fungi.</title>
        <authorList>
            <person name="Ohm R.A."/>
            <person name="Feau N."/>
            <person name="Henrissat B."/>
            <person name="Schoch C.L."/>
            <person name="Horwitz B.A."/>
            <person name="Barry K.W."/>
            <person name="Condon B.J."/>
            <person name="Copeland A.C."/>
            <person name="Dhillon B."/>
            <person name="Glaser F."/>
            <person name="Hesse C.N."/>
            <person name="Kosti I."/>
            <person name="LaButti K."/>
            <person name="Lindquist E.A."/>
            <person name="Lucas S."/>
            <person name="Salamov A.A."/>
            <person name="Bradshaw R.E."/>
            <person name="Ciuffetti L."/>
            <person name="Hamelin R.C."/>
            <person name="Kema G.H.J."/>
            <person name="Lawrence C."/>
            <person name="Scott J.A."/>
            <person name="Spatafora J.W."/>
            <person name="Turgeon B.G."/>
            <person name="de Wit P.J.G.M."/>
            <person name="Zhong S."/>
            <person name="Goodwin S.B."/>
            <person name="Grigoriev I.V."/>
        </authorList>
    </citation>
    <scope>NUCLEOTIDE SEQUENCE [LARGE SCALE GENOMIC DNA]</scope>
    <source>
        <strain evidence="2 3">UAMH 10762</strain>
    </source>
</reference>
<evidence type="ECO:0000313" key="3">
    <source>
        <dbReference type="Proteomes" id="UP000011761"/>
    </source>
</evidence>
<proteinExistence type="predicted"/>
<dbReference type="GeneID" id="19115142"/>
<dbReference type="SUPFAM" id="SSF53474">
    <property type="entry name" value="alpha/beta-Hydrolases"/>
    <property type="match status" value="1"/>
</dbReference>
<gene>
    <name evidence="2" type="ORF">BAUCODRAFT_52312</name>
</gene>
<protein>
    <recommendedName>
        <fullName evidence="1">AB hydrolase-1 domain-containing protein</fullName>
    </recommendedName>
</protein>
<dbReference type="PANTHER" id="PTHR43798">
    <property type="entry name" value="MONOACYLGLYCEROL LIPASE"/>
    <property type="match status" value="1"/>
</dbReference>
<dbReference type="AlphaFoldDB" id="M2NKB4"/>
<accession>M2NKB4</accession>
<dbReference type="KEGG" id="bcom:BAUCODRAFT_52312"/>
<feature type="non-terminal residue" evidence="2">
    <location>
        <position position="1"/>
    </location>
</feature>
<dbReference type="OrthoDB" id="6431331at2759"/>
<evidence type="ECO:0000313" key="2">
    <source>
        <dbReference type="EMBL" id="EMC99545.1"/>
    </source>
</evidence>
<dbReference type="eggNOG" id="ENOG502SH8J">
    <property type="taxonomic scope" value="Eukaryota"/>
</dbReference>
<evidence type="ECO:0000259" key="1">
    <source>
        <dbReference type="Pfam" id="PF12697"/>
    </source>
</evidence>
<feature type="non-terminal residue" evidence="2">
    <location>
        <position position="280"/>
    </location>
</feature>
<dbReference type="Gene3D" id="3.40.50.1820">
    <property type="entry name" value="alpha/beta hydrolase"/>
    <property type="match status" value="1"/>
</dbReference>
<dbReference type="STRING" id="717646.M2NKB4"/>